<organism evidence="1 2">
    <name type="scientific">Chromohalobacter marismortui</name>
    <dbReference type="NCBI Taxonomy" id="42055"/>
    <lineage>
        <taxon>Bacteria</taxon>
        <taxon>Pseudomonadati</taxon>
        <taxon>Pseudomonadota</taxon>
        <taxon>Gammaproteobacteria</taxon>
        <taxon>Oceanospirillales</taxon>
        <taxon>Halomonadaceae</taxon>
        <taxon>Chromohalobacter</taxon>
    </lineage>
</organism>
<dbReference type="AlphaFoldDB" id="A0A4R7NIU4"/>
<keyword evidence="2" id="KW-1185">Reference proteome</keyword>
<protein>
    <submittedName>
        <fullName evidence="1">Uncharacterized protein</fullName>
    </submittedName>
</protein>
<evidence type="ECO:0000313" key="1">
    <source>
        <dbReference type="EMBL" id="TDU20160.1"/>
    </source>
</evidence>
<evidence type="ECO:0000313" key="2">
    <source>
        <dbReference type="Proteomes" id="UP000295380"/>
    </source>
</evidence>
<sequence>MMSLPLEKPPRHGHLIRRRYIVDGKDSLPNLWVTL</sequence>
<reference evidence="1 2" key="1">
    <citation type="submission" date="2019-03" db="EMBL/GenBank/DDBJ databases">
        <title>Genomic Encyclopedia of Type Strains, Phase IV (KMG-IV): sequencing the most valuable type-strain genomes for metagenomic binning, comparative biology and taxonomic classification.</title>
        <authorList>
            <person name="Goeker M."/>
        </authorList>
    </citation>
    <scope>NUCLEOTIDE SEQUENCE [LARGE SCALE GENOMIC DNA]</scope>
    <source>
        <strain evidence="1 2">DSM 6770</strain>
    </source>
</reference>
<name>A0A4R7NIU4_9GAMM</name>
<accession>A0A4R7NIU4</accession>
<dbReference type="Proteomes" id="UP000295380">
    <property type="component" value="Unassembled WGS sequence"/>
</dbReference>
<dbReference type="EMBL" id="SOBR01000007">
    <property type="protein sequence ID" value="TDU20160.1"/>
    <property type="molecule type" value="Genomic_DNA"/>
</dbReference>
<comment type="caution">
    <text evidence="1">The sequence shown here is derived from an EMBL/GenBank/DDBJ whole genome shotgun (WGS) entry which is preliminary data.</text>
</comment>
<proteinExistence type="predicted"/>
<gene>
    <name evidence="1" type="ORF">C8E00_10759</name>
</gene>